<dbReference type="EMBL" id="KQ977791">
    <property type="protein sequence ID" value="KYM99903.1"/>
    <property type="molecule type" value="Genomic_DNA"/>
</dbReference>
<keyword evidence="3" id="KW-1185">Reference proteome</keyword>
<feature type="compositionally biased region" description="Basic and acidic residues" evidence="1">
    <location>
        <begin position="56"/>
        <end position="68"/>
    </location>
</feature>
<reference evidence="2 3" key="1">
    <citation type="submission" date="2016-03" db="EMBL/GenBank/DDBJ databases">
        <title>Cyphomyrmex costatus WGS genome.</title>
        <authorList>
            <person name="Nygaard S."/>
            <person name="Hu H."/>
            <person name="Boomsma J."/>
            <person name="Zhang G."/>
        </authorList>
    </citation>
    <scope>NUCLEOTIDE SEQUENCE [LARGE SCALE GENOMIC DNA]</scope>
    <source>
        <strain evidence="2">MS0001</strain>
        <tissue evidence="2">Whole body</tissue>
    </source>
</reference>
<feature type="region of interest" description="Disordered" evidence="1">
    <location>
        <begin position="49"/>
        <end position="68"/>
    </location>
</feature>
<evidence type="ECO:0000313" key="2">
    <source>
        <dbReference type="EMBL" id="KYM99903.1"/>
    </source>
</evidence>
<gene>
    <name evidence="2" type="ORF">ALC62_09524</name>
</gene>
<evidence type="ECO:0000313" key="3">
    <source>
        <dbReference type="Proteomes" id="UP000078542"/>
    </source>
</evidence>
<dbReference type="AlphaFoldDB" id="A0A195CIL1"/>
<organism evidence="2 3">
    <name type="scientific">Cyphomyrmex costatus</name>
    <dbReference type="NCBI Taxonomy" id="456900"/>
    <lineage>
        <taxon>Eukaryota</taxon>
        <taxon>Metazoa</taxon>
        <taxon>Ecdysozoa</taxon>
        <taxon>Arthropoda</taxon>
        <taxon>Hexapoda</taxon>
        <taxon>Insecta</taxon>
        <taxon>Pterygota</taxon>
        <taxon>Neoptera</taxon>
        <taxon>Endopterygota</taxon>
        <taxon>Hymenoptera</taxon>
        <taxon>Apocrita</taxon>
        <taxon>Aculeata</taxon>
        <taxon>Formicoidea</taxon>
        <taxon>Formicidae</taxon>
        <taxon>Myrmicinae</taxon>
        <taxon>Cyphomyrmex</taxon>
    </lineage>
</organism>
<proteinExistence type="predicted"/>
<dbReference type="Proteomes" id="UP000078542">
    <property type="component" value="Unassembled WGS sequence"/>
</dbReference>
<name>A0A195CIL1_9HYME</name>
<evidence type="ECO:0000256" key="1">
    <source>
        <dbReference type="SAM" id="MobiDB-lite"/>
    </source>
</evidence>
<sequence>MSPKLLRRMQSSAAYRVNVCMVIYPPRSQNLHPVWPTYRELWPQPCHTTARRLRSTRREKNATGERTGKTANTLGLCAFAVSPNRILRSHNVNGAPASFRCIEASYVRVAASVRNRNRRVRRDNLPLGRMELLDKLTFRQAGANSRLHGRKHPYAVSVSRESTVNNMTNDNADVLV</sequence>
<accession>A0A195CIL1</accession>
<protein>
    <submittedName>
        <fullName evidence="2">Uncharacterized protein</fullName>
    </submittedName>
</protein>